<gene>
    <name evidence="1" type="ORF">GCM10011396_04040</name>
</gene>
<protein>
    <submittedName>
        <fullName evidence="1">Uncharacterized protein</fullName>
    </submittedName>
</protein>
<sequence>MFGFQSQKSNVGTLLSEEREILNCGLDSALQSGDDSAAAIQKVLARRYPDLIREELDVYSRICKSAVKFGHDLVNSVPAQDRSAQIPIWQVATLAEFPWLSDACLELLLTRDVYHSENDTLPDLTANSIPGYGLTL</sequence>
<dbReference type="EMBL" id="BMED01000001">
    <property type="protein sequence ID" value="GGC60373.1"/>
    <property type="molecule type" value="Genomic_DNA"/>
</dbReference>
<accession>A0A916U6D8</accession>
<organism evidence="1 2">
    <name type="scientific">Undibacterium terreum</name>
    <dbReference type="NCBI Taxonomy" id="1224302"/>
    <lineage>
        <taxon>Bacteria</taxon>
        <taxon>Pseudomonadati</taxon>
        <taxon>Pseudomonadota</taxon>
        <taxon>Betaproteobacteria</taxon>
        <taxon>Burkholderiales</taxon>
        <taxon>Oxalobacteraceae</taxon>
        <taxon>Undibacterium</taxon>
    </lineage>
</organism>
<comment type="caution">
    <text evidence="1">The sequence shown here is derived from an EMBL/GenBank/DDBJ whole genome shotgun (WGS) entry which is preliminary data.</text>
</comment>
<dbReference type="RefSeq" id="WP_188564317.1">
    <property type="nucleotide sequence ID" value="NZ_BMED01000001.1"/>
</dbReference>
<reference evidence="1" key="2">
    <citation type="submission" date="2020-09" db="EMBL/GenBank/DDBJ databases">
        <authorList>
            <person name="Sun Q."/>
            <person name="Zhou Y."/>
        </authorList>
    </citation>
    <scope>NUCLEOTIDE SEQUENCE</scope>
    <source>
        <strain evidence="1">CGMCC 1.10998</strain>
    </source>
</reference>
<keyword evidence="2" id="KW-1185">Reference proteome</keyword>
<dbReference type="AlphaFoldDB" id="A0A916U6D8"/>
<reference evidence="1" key="1">
    <citation type="journal article" date="2014" name="Int. J. Syst. Evol. Microbiol.">
        <title>Complete genome sequence of Corynebacterium casei LMG S-19264T (=DSM 44701T), isolated from a smear-ripened cheese.</title>
        <authorList>
            <consortium name="US DOE Joint Genome Institute (JGI-PGF)"/>
            <person name="Walter F."/>
            <person name="Albersmeier A."/>
            <person name="Kalinowski J."/>
            <person name="Ruckert C."/>
        </authorList>
    </citation>
    <scope>NUCLEOTIDE SEQUENCE</scope>
    <source>
        <strain evidence="1">CGMCC 1.10998</strain>
    </source>
</reference>
<evidence type="ECO:0000313" key="1">
    <source>
        <dbReference type="EMBL" id="GGC60373.1"/>
    </source>
</evidence>
<dbReference type="Proteomes" id="UP000637423">
    <property type="component" value="Unassembled WGS sequence"/>
</dbReference>
<evidence type="ECO:0000313" key="2">
    <source>
        <dbReference type="Proteomes" id="UP000637423"/>
    </source>
</evidence>
<name>A0A916U6D8_9BURK</name>
<proteinExistence type="predicted"/>